<evidence type="ECO:0000313" key="3">
    <source>
        <dbReference type="Proteomes" id="UP000157177"/>
    </source>
</evidence>
<sequence>MSLWKPTKYGPKRLELQWLNGCITSHDYICGCDDPAKHFLKVLVEKSGFDQKCLTFGDDPGTGAATTTDDIGIDQGDLELLFAEEDADG</sequence>
<accession>Q9JG54</accession>
<organism evidence="2 3">
    <name type="scientific">Torque teno mini virus 2</name>
    <dbReference type="NCBI Taxonomy" id="687370"/>
    <lineage>
        <taxon>Viruses</taxon>
        <taxon>Monodnaviria</taxon>
        <taxon>Shotokuvirae</taxon>
        <taxon>Commensaviricota</taxon>
        <taxon>Cardeaviricetes</taxon>
        <taxon>Sanitavirales</taxon>
        <taxon>Anelloviridae</taxon>
        <taxon>Betatorquevirus</taxon>
        <taxon>Betatorquevirus homini2</taxon>
    </lineage>
</organism>
<dbReference type="EMBL" id="AB038629">
    <property type="protein sequence ID" value="BAA93605.1"/>
    <property type="molecule type" value="Genomic_DNA"/>
</dbReference>
<protein>
    <recommendedName>
        <fullName evidence="1">Hepatitis TT virus Orf2/Gyrovirus Vp2 N-terminal domain-containing protein</fullName>
    </recommendedName>
</protein>
<dbReference type="RefSeq" id="YP_003587883.1">
    <property type="nucleotide sequence ID" value="NC_014086.1"/>
</dbReference>
<feature type="domain" description="Hepatitis TT virus Orf2/Gyrovirus Vp2 N-terminal" evidence="1">
    <location>
        <begin position="12"/>
        <end position="61"/>
    </location>
</feature>
<keyword evidence="3" id="KW-1185">Reference proteome</keyword>
<dbReference type="OrthoDB" id="29117at10239"/>
<evidence type="ECO:0000313" key="2">
    <source>
        <dbReference type="EMBL" id="BAA93605.1"/>
    </source>
</evidence>
<dbReference type="KEGG" id="vg:9086650"/>
<proteinExistence type="predicted"/>
<dbReference type="InterPro" id="IPR004118">
    <property type="entry name" value="HEV_TT_vir_Orf2/Gyrovir_Vp2_N"/>
</dbReference>
<dbReference type="Proteomes" id="UP000157177">
    <property type="component" value="Segment"/>
</dbReference>
<reference evidence="2 3" key="1">
    <citation type="journal article" date="2000" name="Intervirology">
        <title>Full or near full length nucleotide sequences of TT virus variants (Types SANBAN and YONBAN) and the TT virus-like mini virus.</title>
        <authorList>
            <person name="Takahashi K."/>
            <person name="Hijikata M."/>
            <person name="Samokhvalov E.I."/>
            <person name="Mishiro S."/>
        </authorList>
    </citation>
    <scope>NUCLEOTIDE SEQUENCE [LARGE SCALE GENOMIC DNA]</scope>
    <source>
        <strain evidence="2">TLMV-NLC023</strain>
    </source>
</reference>
<evidence type="ECO:0000259" key="1">
    <source>
        <dbReference type="Pfam" id="PF02957"/>
    </source>
</evidence>
<dbReference type="GeneID" id="9086650"/>
<name>Q9JG54_9VIRU</name>
<dbReference type="Pfam" id="PF02957">
    <property type="entry name" value="TT_ORF2-like"/>
    <property type="match status" value="1"/>
</dbReference>